<reference evidence="2" key="1">
    <citation type="submission" date="2016-10" db="EMBL/GenBank/DDBJ databases">
        <authorList>
            <person name="Varghese N."/>
            <person name="Submissions S."/>
        </authorList>
    </citation>
    <scope>NUCLEOTIDE SEQUENCE [LARGE SCALE GENOMIC DNA]</scope>
    <source>
        <strain evidence="2">DSM 15310</strain>
    </source>
</reference>
<evidence type="ECO:0000313" key="2">
    <source>
        <dbReference type="Proteomes" id="UP000198697"/>
    </source>
</evidence>
<sequence length="136" mass="14798">MKNNDPIRDFNPDAGAPIPIAEASDWTANYRAEALTEAEVAGRKRINAYYFGNKLLDTIQSQEGCVGLRFYMGLENSKDGKGKRDESQLLVVGVDKDGHDIVPRLGADGEMMYDDGIVGDSSMKCPPVCDPNSPLS</sequence>
<dbReference type="RefSeq" id="WP_092771993.1">
    <property type="nucleotide sequence ID" value="NZ_FOHS01000003.1"/>
</dbReference>
<dbReference type="EMBL" id="FOHS01000003">
    <property type="protein sequence ID" value="SET72757.1"/>
    <property type="molecule type" value="Genomic_DNA"/>
</dbReference>
<organism evidence="1 2">
    <name type="scientific">Hymenobacter actinosclerus</name>
    <dbReference type="NCBI Taxonomy" id="82805"/>
    <lineage>
        <taxon>Bacteria</taxon>
        <taxon>Pseudomonadati</taxon>
        <taxon>Bacteroidota</taxon>
        <taxon>Cytophagia</taxon>
        <taxon>Cytophagales</taxon>
        <taxon>Hymenobacteraceae</taxon>
        <taxon>Hymenobacter</taxon>
    </lineage>
</organism>
<dbReference type="OrthoDB" id="661524at2"/>
<protein>
    <submittedName>
        <fullName evidence="1">Uncharacterized protein</fullName>
    </submittedName>
</protein>
<keyword evidence="2" id="KW-1185">Reference proteome</keyword>
<gene>
    <name evidence="1" type="ORF">SAMN04487998_2507</name>
</gene>
<dbReference type="STRING" id="82805.SAMN04487998_2507"/>
<dbReference type="Proteomes" id="UP000198697">
    <property type="component" value="Unassembled WGS sequence"/>
</dbReference>
<dbReference type="AlphaFoldDB" id="A0A1I0GN85"/>
<name>A0A1I0GN85_9BACT</name>
<evidence type="ECO:0000313" key="1">
    <source>
        <dbReference type="EMBL" id="SET72757.1"/>
    </source>
</evidence>
<accession>A0A1I0GN85</accession>
<proteinExistence type="predicted"/>